<gene>
    <name evidence="3" type="ORF">HWI92_23940</name>
</gene>
<protein>
    <submittedName>
        <fullName evidence="3">CotH kinase family protein</fullName>
    </submittedName>
</protein>
<evidence type="ECO:0000259" key="2">
    <source>
        <dbReference type="Pfam" id="PF14200"/>
    </source>
</evidence>
<dbReference type="InterPro" id="IPR026444">
    <property type="entry name" value="Secre_tail"/>
</dbReference>
<proteinExistence type="predicted"/>
<evidence type="ECO:0000313" key="4">
    <source>
        <dbReference type="Proteomes" id="UP000612680"/>
    </source>
</evidence>
<dbReference type="GO" id="GO:0016301">
    <property type="term" value="F:kinase activity"/>
    <property type="evidence" value="ECO:0007669"/>
    <property type="project" value="UniProtKB-KW"/>
</dbReference>
<keyword evidence="3" id="KW-0808">Transferase</keyword>
<accession>A0ABX7IDG8</accession>
<dbReference type="Pfam" id="PF08757">
    <property type="entry name" value="CotH"/>
    <property type="match status" value="1"/>
</dbReference>
<dbReference type="Gene3D" id="2.80.10.50">
    <property type="match status" value="2"/>
</dbReference>
<organism evidence="3 4">
    <name type="scientific">Dyadobacter sandarakinus</name>
    <dbReference type="NCBI Taxonomy" id="2747268"/>
    <lineage>
        <taxon>Bacteria</taxon>
        <taxon>Pseudomonadati</taxon>
        <taxon>Bacteroidota</taxon>
        <taxon>Cytophagia</taxon>
        <taxon>Cytophagales</taxon>
        <taxon>Spirosomataceae</taxon>
        <taxon>Dyadobacter</taxon>
    </lineage>
</organism>
<dbReference type="EMBL" id="CP056775">
    <property type="protein sequence ID" value="QRR03748.1"/>
    <property type="molecule type" value="Genomic_DNA"/>
</dbReference>
<evidence type="ECO:0000256" key="1">
    <source>
        <dbReference type="SAM" id="SignalP"/>
    </source>
</evidence>
<dbReference type="PROSITE" id="PS50231">
    <property type="entry name" value="RICIN_B_LECTIN"/>
    <property type="match status" value="1"/>
</dbReference>
<dbReference type="RefSeq" id="WP_204659939.1">
    <property type="nucleotide sequence ID" value="NZ_CP056775.1"/>
</dbReference>
<dbReference type="CDD" id="cd00161">
    <property type="entry name" value="beta-trefoil_Ricin-like"/>
    <property type="match status" value="1"/>
</dbReference>
<dbReference type="Proteomes" id="UP000612680">
    <property type="component" value="Chromosome"/>
</dbReference>
<dbReference type="InterPro" id="IPR000772">
    <property type="entry name" value="Ricin_B_lectin"/>
</dbReference>
<keyword evidence="3" id="KW-0418">Kinase</keyword>
<dbReference type="InterPro" id="IPR035992">
    <property type="entry name" value="Ricin_B-like_lectins"/>
</dbReference>
<keyword evidence="4" id="KW-1185">Reference proteome</keyword>
<dbReference type="SUPFAM" id="SSF50370">
    <property type="entry name" value="Ricin B-like lectins"/>
    <property type="match status" value="1"/>
</dbReference>
<reference evidence="3 4" key="1">
    <citation type="submission" date="2020-06" db="EMBL/GenBank/DDBJ databases">
        <title>Dyadobacter sandarakinus sp. nov., isolated from the soil of the Arctic Yellow River Station.</title>
        <authorList>
            <person name="Zhang Y."/>
            <person name="Peng F."/>
        </authorList>
    </citation>
    <scope>NUCLEOTIDE SEQUENCE [LARGE SCALE GENOMIC DNA]</scope>
    <source>
        <strain evidence="3 4">Q3-56</strain>
    </source>
</reference>
<feature type="chain" id="PRO_5046955978" evidence="1">
    <location>
        <begin position="23"/>
        <end position="752"/>
    </location>
</feature>
<sequence>MKIRFYAIQLFLLCITANFVYSQSGQLTNLPTLYITTDEGTPVDSKTTWRPGHLSVAGSPDMEGLYDGAVEIRGRGNSTWQMAKKPYRIRLASKYQLLGMPAKEKNWVLLANYADKTLLRNALTFELSKFMGLPYSCPYRFVDVYLNNTYMGNYTLTDQIERADQRVAIDKVNADDTEEPAITGGYLLEADGFADQEVSKFYTSRGMKITIKYPDDDEINAAQSQYISSYVQAMEDRLFSDDFRDAEKGYMPYFDQASLVNWYIACEITGNPDSFWSTYMFKKRNDPKIYFGPLWDFDIAYNNDERLGDATFKRMSENGHYEANRVWIKRMLEDPAFREAVRVRWKQLKAGGLRNFLDQTITGMKTTLAESQKRNYEVWPTLDTKVYLENKTSGTYEEHVDFVKEYLSKRLTWLEMQLTGELGSETYYKIVNKYTGRVLAPGSESASLTQRPFSEGNHNQEWIMNNTQVNGERFYTFTNRGTGRRISSPDDQALTPLSLSADQPNARQQWKLSVLSDQTSFGITNRINDLAIDNNNQSPDENSAIIQFNNNINGNENQQWQIVETEVNQSPLPIYTANFTARVADNNIVLSWQVLEEHGGDYFEILRFSDPAWKPEAVGQVFLTDEGRGRYTFTDQHPLPGLNYYQLKQVDKDGFVTYSRIVSARNPVLSLTTLWPVPAFSKINVSFSSAVQGNASLEIITTAGVTVDKVPVQVFPGQNTYTLDIHYQPAGLYLLRVVHEEETSVLKLVKAE</sequence>
<evidence type="ECO:0000313" key="3">
    <source>
        <dbReference type="EMBL" id="QRR03748.1"/>
    </source>
</evidence>
<keyword evidence="1" id="KW-0732">Signal</keyword>
<dbReference type="Pfam" id="PF14200">
    <property type="entry name" value="RicinB_lectin_2"/>
    <property type="match status" value="1"/>
</dbReference>
<feature type="signal peptide" evidence="1">
    <location>
        <begin position="1"/>
        <end position="22"/>
    </location>
</feature>
<feature type="domain" description="Ricin B lectin" evidence="2">
    <location>
        <begin position="424"/>
        <end position="486"/>
    </location>
</feature>
<dbReference type="NCBIfam" id="TIGR04183">
    <property type="entry name" value="Por_Secre_tail"/>
    <property type="match status" value="1"/>
</dbReference>
<dbReference type="InterPro" id="IPR014867">
    <property type="entry name" value="Spore_coat_CotH_CotH2/3/7"/>
</dbReference>
<name>A0ABX7IDG8_9BACT</name>